<organism evidence="2 3">
    <name type="scientific">Gemmiger gallinarum</name>
    <dbReference type="NCBI Taxonomy" id="2779354"/>
    <lineage>
        <taxon>Bacteria</taxon>
        <taxon>Bacillati</taxon>
        <taxon>Bacillota</taxon>
        <taxon>Clostridia</taxon>
        <taxon>Eubacteriales</taxon>
        <taxon>Gemmiger</taxon>
    </lineage>
</organism>
<dbReference type="Proteomes" id="UP000768567">
    <property type="component" value="Unassembled WGS sequence"/>
</dbReference>
<accession>A0ABR9R2G5</accession>
<evidence type="ECO:0000313" key="3">
    <source>
        <dbReference type="Proteomes" id="UP000768567"/>
    </source>
</evidence>
<name>A0ABR9R2G5_9FIRM</name>
<sequence>MQFAERLQSLMAQRGVSNYRLSKEIGCSPTTVGYWLTGKSAPTSEYVQTLAGYFGVSTDYLMGSDDTDTAENDEMAELLEEIRKNPELRTLFSISKRATPEEVRQYIRLIKALRGEE</sequence>
<gene>
    <name evidence="2" type="ORF">INF35_05915</name>
</gene>
<dbReference type="RefSeq" id="WP_193500604.1">
    <property type="nucleotide sequence ID" value="NZ_JADCKC010000002.1"/>
</dbReference>
<dbReference type="PROSITE" id="PS50943">
    <property type="entry name" value="HTH_CROC1"/>
    <property type="match status" value="1"/>
</dbReference>
<dbReference type="InterPro" id="IPR010982">
    <property type="entry name" value="Lambda_DNA-bd_dom_sf"/>
</dbReference>
<dbReference type="SUPFAM" id="SSF47413">
    <property type="entry name" value="lambda repressor-like DNA-binding domains"/>
    <property type="match status" value="1"/>
</dbReference>
<dbReference type="SMART" id="SM00530">
    <property type="entry name" value="HTH_XRE"/>
    <property type="match status" value="1"/>
</dbReference>
<proteinExistence type="predicted"/>
<protein>
    <submittedName>
        <fullName evidence="2">Helix-turn-helix transcriptional regulator</fullName>
    </submittedName>
</protein>
<feature type="domain" description="HTH cro/C1-type" evidence="1">
    <location>
        <begin position="7"/>
        <end position="61"/>
    </location>
</feature>
<evidence type="ECO:0000259" key="1">
    <source>
        <dbReference type="PROSITE" id="PS50943"/>
    </source>
</evidence>
<dbReference type="CDD" id="cd00093">
    <property type="entry name" value="HTH_XRE"/>
    <property type="match status" value="1"/>
</dbReference>
<reference evidence="2 3" key="1">
    <citation type="submission" date="2020-10" db="EMBL/GenBank/DDBJ databases">
        <title>ChiBAC.</title>
        <authorList>
            <person name="Zenner C."/>
            <person name="Hitch T.C.A."/>
            <person name="Clavel T."/>
        </authorList>
    </citation>
    <scope>NUCLEOTIDE SEQUENCE [LARGE SCALE GENOMIC DNA]</scope>
    <source>
        <strain evidence="2 3">DSM 109015</strain>
    </source>
</reference>
<dbReference type="Gene3D" id="1.10.260.40">
    <property type="entry name" value="lambda repressor-like DNA-binding domains"/>
    <property type="match status" value="1"/>
</dbReference>
<dbReference type="InterPro" id="IPR001387">
    <property type="entry name" value="Cro/C1-type_HTH"/>
</dbReference>
<evidence type="ECO:0000313" key="2">
    <source>
        <dbReference type="EMBL" id="MBE5037311.1"/>
    </source>
</evidence>
<dbReference type="EMBL" id="JADCKC010000002">
    <property type="protein sequence ID" value="MBE5037311.1"/>
    <property type="molecule type" value="Genomic_DNA"/>
</dbReference>
<dbReference type="Pfam" id="PF01381">
    <property type="entry name" value="HTH_3"/>
    <property type="match status" value="1"/>
</dbReference>
<comment type="caution">
    <text evidence="2">The sequence shown here is derived from an EMBL/GenBank/DDBJ whole genome shotgun (WGS) entry which is preliminary data.</text>
</comment>
<keyword evidence="3" id="KW-1185">Reference proteome</keyword>